<protein>
    <submittedName>
        <fullName evidence="1">Uncharacterized protein</fullName>
    </submittedName>
</protein>
<dbReference type="AlphaFoldDB" id="A0A5A8D9C5"/>
<evidence type="ECO:0000313" key="3">
    <source>
        <dbReference type="EMBL" id="KAA0178063.1"/>
    </source>
</evidence>
<gene>
    <name evidence="3" type="ORF">FNF27_00611</name>
    <name evidence="2" type="ORF">FNF28_04688</name>
    <name evidence="1" type="ORF">FNF31_03407</name>
</gene>
<evidence type="ECO:0000313" key="6">
    <source>
        <dbReference type="Proteomes" id="UP000325113"/>
    </source>
</evidence>
<evidence type="ECO:0000313" key="1">
    <source>
        <dbReference type="EMBL" id="KAA0162172.1"/>
    </source>
</evidence>
<proteinExistence type="predicted"/>
<evidence type="ECO:0000313" key="5">
    <source>
        <dbReference type="Proteomes" id="UP000324907"/>
    </source>
</evidence>
<sequence length="301" mass="31648">MTRGGRVRGQTPGVLSPLEREGLAELLRASARNDKLLKDAFPFAPQGKGSCGGGADLCKACDSKDKAIGAETELCEGIERQCRDSLCNDLCLGDSLWKCEVVGTGPWAGAVSASESKAMCAQAKAKACSDMAECCDKGEDPEGAKADSAFNGLRQWVVAQSAAAVDPGDGAAAFLTGALPMQVCRHDAVDADATSARCLACQKQMVLRFSMVDEDPDKSCRNLIPLSSPGRPPADEDDKFQGAYNRCLKVHTHLLAKRNDAASFFAPAEALCKCAGCCTETPPSDGSPMPAECPFPDYSLL</sequence>
<dbReference type="Proteomes" id="UP000324907">
    <property type="component" value="Unassembled WGS sequence"/>
</dbReference>
<dbReference type="Proteomes" id="UP000325113">
    <property type="component" value="Unassembled WGS sequence"/>
</dbReference>
<dbReference type="EMBL" id="VLTL01000080">
    <property type="protein sequence ID" value="KAA0162514.1"/>
    <property type="molecule type" value="Genomic_DNA"/>
</dbReference>
<evidence type="ECO:0000313" key="4">
    <source>
        <dbReference type="Proteomes" id="UP000322899"/>
    </source>
</evidence>
<dbReference type="EMBL" id="VLTO01000002">
    <property type="protein sequence ID" value="KAA0178063.1"/>
    <property type="molecule type" value="Genomic_DNA"/>
</dbReference>
<dbReference type="EMBL" id="VLTM01000029">
    <property type="protein sequence ID" value="KAA0162172.1"/>
    <property type="molecule type" value="Genomic_DNA"/>
</dbReference>
<reference evidence="4 5" key="1">
    <citation type="submission" date="2019-07" db="EMBL/GenBank/DDBJ databases">
        <title>Genomes of Cafeteria roenbergensis.</title>
        <authorList>
            <person name="Fischer M.G."/>
            <person name="Hackl T."/>
            <person name="Roman M."/>
        </authorList>
    </citation>
    <scope>NUCLEOTIDE SEQUENCE [LARGE SCALE GENOMIC DNA]</scope>
    <source>
        <strain evidence="1 6">Cflag</strain>
        <strain evidence="3 4">E4-10P</strain>
        <strain evidence="2 5">RCC970-E3</strain>
    </source>
</reference>
<name>A0A5A8D9C5_CAFRO</name>
<organism evidence="1 6">
    <name type="scientific">Cafeteria roenbergensis</name>
    <name type="common">Marine flagellate</name>
    <dbReference type="NCBI Taxonomy" id="33653"/>
    <lineage>
        <taxon>Eukaryota</taxon>
        <taxon>Sar</taxon>
        <taxon>Stramenopiles</taxon>
        <taxon>Bigyra</taxon>
        <taxon>Opalozoa</taxon>
        <taxon>Bicosoecida</taxon>
        <taxon>Cafeteriaceae</taxon>
        <taxon>Cafeteria</taxon>
    </lineage>
</organism>
<comment type="caution">
    <text evidence="1">The sequence shown here is derived from an EMBL/GenBank/DDBJ whole genome shotgun (WGS) entry which is preliminary data.</text>
</comment>
<accession>A0A5A8D9C5</accession>
<evidence type="ECO:0000313" key="2">
    <source>
        <dbReference type="EMBL" id="KAA0162514.1"/>
    </source>
</evidence>
<dbReference type="Proteomes" id="UP000322899">
    <property type="component" value="Unassembled WGS sequence"/>
</dbReference>